<dbReference type="EMBL" id="BMAV01015557">
    <property type="protein sequence ID" value="GFY65573.1"/>
    <property type="molecule type" value="Genomic_DNA"/>
</dbReference>
<protein>
    <submittedName>
        <fullName evidence="1">Uncharacterized protein</fullName>
    </submittedName>
</protein>
<dbReference type="Proteomes" id="UP000886998">
    <property type="component" value="Unassembled WGS sequence"/>
</dbReference>
<name>A0A8X6Y4K3_9ARAC</name>
<organism evidence="1 2">
    <name type="scientific">Trichonephila inaurata madagascariensis</name>
    <dbReference type="NCBI Taxonomy" id="2747483"/>
    <lineage>
        <taxon>Eukaryota</taxon>
        <taxon>Metazoa</taxon>
        <taxon>Ecdysozoa</taxon>
        <taxon>Arthropoda</taxon>
        <taxon>Chelicerata</taxon>
        <taxon>Arachnida</taxon>
        <taxon>Araneae</taxon>
        <taxon>Araneomorphae</taxon>
        <taxon>Entelegynae</taxon>
        <taxon>Araneoidea</taxon>
        <taxon>Nephilidae</taxon>
        <taxon>Trichonephila</taxon>
        <taxon>Trichonephila inaurata</taxon>
    </lineage>
</organism>
<evidence type="ECO:0000313" key="1">
    <source>
        <dbReference type="EMBL" id="GFY65573.1"/>
    </source>
</evidence>
<gene>
    <name evidence="1" type="ORF">TNIN_372541</name>
</gene>
<evidence type="ECO:0000313" key="2">
    <source>
        <dbReference type="Proteomes" id="UP000886998"/>
    </source>
</evidence>
<sequence length="94" mass="10896">MKVKSAPALFERSEAYNSARKMKYLKFSKESAKHLKENRGGKKVLKHAVNAPVRKVRPCPLPIHCLSSLTLDKSRSREQMRRQMSIRQEIIHLP</sequence>
<reference evidence="1" key="1">
    <citation type="submission" date="2020-08" db="EMBL/GenBank/DDBJ databases">
        <title>Multicomponent nature underlies the extraordinary mechanical properties of spider dragline silk.</title>
        <authorList>
            <person name="Kono N."/>
            <person name="Nakamura H."/>
            <person name="Mori M."/>
            <person name="Yoshida Y."/>
            <person name="Ohtoshi R."/>
            <person name="Malay A.D."/>
            <person name="Moran D.A.P."/>
            <person name="Tomita M."/>
            <person name="Numata K."/>
            <person name="Arakawa K."/>
        </authorList>
    </citation>
    <scope>NUCLEOTIDE SEQUENCE</scope>
</reference>
<proteinExistence type="predicted"/>
<keyword evidence="2" id="KW-1185">Reference proteome</keyword>
<dbReference type="AlphaFoldDB" id="A0A8X6Y4K3"/>
<accession>A0A8X6Y4K3</accession>
<comment type="caution">
    <text evidence="1">The sequence shown here is derived from an EMBL/GenBank/DDBJ whole genome shotgun (WGS) entry which is preliminary data.</text>
</comment>